<dbReference type="GO" id="GO:0031956">
    <property type="term" value="F:medium-chain fatty acid-CoA ligase activity"/>
    <property type="evidence" value="ECO:0007669"/>
    <property type="project" value="TreeGrafter"/>
</dbReference>
<dbReference type="InterPro" id="IPR000873">
    <property type="entry name" value="AMP-dep_synth/lig_dom"/>
</dbReference>
<dbReference type="Pfam" id="PF00501">
    <property type="entry name" value="AMP-binding"/>
    <property type="match status" value="1"/>
</dbReference>
<accession>A0A8H6Z662</accession>
<name>A0A8H6Z662_9AGAR</name>
<protein>
    <submittedName>
        <fullName evidence="3">Acetyl-CoA synthetase-like protein</fullName>
    </submittedName>
</protein>
<organism evidence="3 4">
    <name type="scientific">Mycena sanguinolenta</name>
    <dbReference type="NCBI Taxonomy" id="230812"/>
    <lineage>
        <taxon>Eukaryota</taxon>
        <taxon>Fungi</taxon>
        <taxon>Dikarya</taxon>
        <taxon>Basidiomycota</taxon>
        <taxon>Agaricomycotina</taxon>
        <taxon>Agaricomycetes</taxon>
        <taxon>Agaricomycetidae</taxon>
        <taxon>Agaricales</taxon>
        <taxon>Marasmiineae</taxon>
        <taxon>Mycenaceae</taxon>
        <taxon>Mycena</taxon>
    </lineage>
</organism>
<comment type="similarity">
    <text evidence="1">Belongs to the ATP-dependent AMP-binding enzyme family.</text>
</comment>
<dbReference type="Proteomes" id="UP000623467">
    <property type="component" value="Unassembled WGS sequence"/>
</dbReference>
<proteinExistence type="inferred from homology"/>
<keyword evidence="4" id="KW-1185">Reference proteome</keyword>
<reference evidence="3" key="1">
    <citation type="submission" date="2020-05" db="EMBL/GenBank/DDBJ databases">
        <title>Mycena genomes resolve the evolution of fungal bioluminescence.</title>
        <authorList>
            <person name="Tsai I.J."/>
        </authorList>
    </citation>
    <scope>NUCLEOTIDE SEQUENCE</scope>
    <source>
        <strain evidence="3">160909Yilan</strain>
    </source>
</reference>
<dbReference type="EMBL" id="JACAZH010000004">
    <property type="protein sequence ID" value="KAF7371299.1"/>
    <property type="molecule type" value="Genomic_DNA"/>
</dbReference>
<dbReference type="SUPFAM" id="SSF56801">
    <property type="entry name" value="Acetyl-CoA synthetase-like"/>
    <property type="match status" value="1"/>
</dbReference>
<dbReference type="InterPro" id="IPR042099">
    <property type="entry name" value="ANL_N_sf"/>
</dbReference>
<dbReference type="Gene3D" id="3.40.50.12780">
    <property type="entry name" value="N-terminal domain of ligase-like"/>
    <property type="match status" value="1"/>
</dbReference>
<sequence length="364" mass="40116">MYALCRAGYIPDMLTISVTNPEVISEMLRENDARALLHASNLDLPVDCGIFSLTPVLNFETLESDIDLPSVRVYNATDVAFINHTSGSTTKPKAVVCTNKWFESVYSSWTSVWNPAEEGAPQDVFTLPGSVCQPSGFHTLSVGIHLGGAFIQTSATPRNPSFPVDELVELAREGGLNRMNTFAPLMIPYFMATQAQLKTGDDSILKVLRNMRSIVYGGMPLLPVFEDWAFENQIPLMNSLGTTEAGPLLHSYLGHHPRHMVPFDGIDIEFEPQAKSSADEVQLFALIVLPTSPNIPSKASCGDNGRFYTGDLFSRNEDGTYTHRGRDGDWIKVGNAYLIDTKRIEEQLKTTCSDLIKQHVVVGD</sequence>
<dbReference type="PANTHER" id="PTHR43201:SF8">
    <property type="entry name" value="ACYL-COA SYNTHETASE FAMILY MEMBER 3"/>
    <property type="match status" value="1"/>
</dbReference>
<evidence type="ECO:0000313" key="4">
    <source>
        <dbReference type="Proteomes" id="UP000623467"/>
    </source>
</evidence>
<dbReference type="GO" id="GO:0006631">
    <property type="term" value="P:fatty acid metabolic process"/>
    <property type="evidence" value="ECO:0007669"/>
    <property type="project" value="TreeGrafter"/>
</dbReference>
<evidence type="ECO:0000313" key="3">
    <source>
        <dbReference type="EMBL" id="KAF7371299.1"/>
    </source>
</evidence>
<feature type="domain" description="AMP-dependent synthetase/ligase" evidence="2">
    <location>
        <begin position="1"/>
        <end position="251"/>
    </location>
</feature>
<evidence type="ECO:0000256" key="1">
    <source>
        <dbReference type="ARBA" id="ARBA00006432"/>
    </source>
</evidence>
<dbReference type="AlphaFoldDB" id="A0A8H6Z662"/>
<dbReference type="PANTHER" id="PTHR43201">
    <property type="entry name" value="ACYL-COA SYNTHETASE"/>
    <property type="match status" value="1"/>
</dbReference>
<dbReference type="OrthoDB" id="2897598at2759"/>
<evidence type="ECO:0000259" key="2">
    <source>
        <dbReference type="Pfam" id="PF00501"/>
    </source>
</evidence>
<gene>
    <name evidence="3" type="ORF">MSAN_00766000</name>
</gene>
<comment type="caution">
    <text evidence="3">The sequence shown here is derived from an EMBL/GenBank/DDBJ whole genome shotgun (WGS) entry which is preliminary data.</text>
</comment>